<dbReference type="Gene3D" id="3.10.450.50">
    <property type="match status" value="1"/>
</dbReference>
<dbReference type="Proteomes" id="UP001306950">
    <property type="component" value="Unassembled WGS sequence"/>
</dbReference>
<dbReference type="InterPro" id="IPR037401">
    <property type="entry name" value="SnoaL-like"/>
</dbReference>
<evidence type="ECO:0000313" key="3">
    <source>
        <dbReference type="Proteomes" id="UP001306950"/>
    </source>
</evidence>
<dbReference type="InterPro" id="IPR032710">
    <property type="entry name" value="NTF2-like_dom_sf"/>
</dbReference>
<accession>A0ABU7VNM1</accession>
<dbReference type="EMBL" id="JAZHPZ010000002">
    <property type="protein sequence ID" value="MEF2965363.1"/>
    <property type="molecule type" value="Genomic_DNA"/>
</dbReference>
<evidence type="ECO:0000313" key="2">
    <source>
        <dbReference type="EMBL" id="MEF2965363.1"/>
    </source>
</evidence>
<sequence>MKRDLAKQLTRQYFESWVTADNERFIKTLHDKAVVRECNGTVIEGMEQLKAWFSEWNEHGNSVEYWDIKVFGWDEEADTAFVEWTFKCVYDNQEYEWDGSSIIYFRDSLIYEINEYEMKKEKFYPFRR</sequence>
<dbReference type="RefSeq" id="WP_331845596.1">
    <property type="nucleotide sequence ID" value="NZ_JAZHPZ010000002.1"/>
</dbReference>
<reference evidence="2 3" key="1">
    <citation type="submission" date="2024-02" db="EMBL/GenBank/DDBJ databases">
        <title>A nitrogen-fixing paenibacillus bacterium.</title>
        <authorList>
            <person name="Zhang W.L."/>
            <person name="Chen S.F."/>
        </authorList>
    </citation>
    <scope>NUCLEOTIDE SEQUENCE [LARGE SCALE GENOMIC DNA]</scope>
    <source>
        <strain evidence="2 3">M1</strain>
    </source>
</reference>
<protein>
    <submittedName>
        <fullName evidence="2">Nuclear transport factor 2 family protein</fullName>
    </submittedName>
</protein>
<dbReference type="SUPFAM" id="SSF54427">
    <property type="entry name" value="NTF2-like"/>
    <property type="match status" value="1"/>
</dbReference>
<dbReference type="Pfam" id="PF12680">
    <property type="entry name" value="SnoaL_2"/>
    <property type="match status" value="1"/>
</dbReference>
<keyword evidence="3" id="KW-1185">Reference proteome</keyword>
<evidence type="ECO:0000259" key="1">
    <source>
        <dbReference type="Pfam" id="PF12680"/>
    </source>
</evidence>
<gene>
    <name evidence="2" type="ORF">V3851_05910</name>
</gene>
<comment type="caution">
    <text evidence="2">The sequence shown here is derived from an EMBL/GenBank/DDBJ whole genome shotgun (WGS) entry which is preliminary data.</text>
</comment>
<proteinExistence type="predicted"/>
<feature type="domain" description="SnoaL-like" evidence="1">
    <location>
        <begin position="11"/>
        <end position="112"/>
    </location>
</feature>
<name>A0ABU7VNM1_9BACL</name>
<organism evidence="2 3">
    <name type="scientific">Paenibacillus haidiansis</name>
    <dbReference type="NCBI Taxonomy" id="1574488"/>
    <lineage>
        <taxon>Bacteria</taxon>
        <taxon>Bacillati</taxon>
        <taxon>Bacillota</taxon>
        <taxon>Bacilli</taxon>
        <taxon>Bacillales</taxon>
        <taxon>Paenibacillaceae</taxon>
        <taxon>Paenibacillus</taxon>
    </lineage>
</organism>